<dbReference type="InterPro" id="IPR016868">
    <property type="entry name" value="Phage_B3_Orf5"/>
</dbReference>
<sequence>MTRHEDILRKISACLALAQSDNPHEAAAALARAQELMEKYGVSHDDVAISDVSICTADSRAGRVPPKHIVMLARMVALAFGVAAVYRPYYLGDKWRARFEFYGTDASPKVAAYTYEVLERQLTKSRTAYIGSLNKRLKRNTKVRRGDMYASGWVQAVSDKITPRSRTETEAKAIKAYEAKQFGDGLRSMKGRDLSTKARNHDYGALVDGMADGSNVEFRQGVAGERQKVLAGGGAGS</sequence>
<keyword evidence="5" id="KW-1185">Reference proteome</keyword>
<dbReference type="InterPro" id="IPR024498">
    <property type="entry name" value="DUF2786"/>
</dbReference>
<dbReference type="Pfam" id="PF10979">
    <property type="entry name" value="DUF2786"/>
    <property type="match status" value="1"/>
</dbReference>
<dbReference type="InterPro" id="IPR055592">
    <property type="entry name" value="DUF7168"/>
</dbReference>
<dbReference type="PIRSF" id="PIRSF028111">
    <property type="entry name" value="UCP028111"/>
    <property type="match status" value="1"/>
</dbReference>
<keyword evidence="1" id="KW-0812">Transmembrane</keyword>
<dbReference type="EMBL" id="CP024199">
    <property type="protein sequence ID" value="AUG53918.1"/>
    <property type="molecule type" value="Genomic_DNA"/>
</dbReference>
<feature type="transmembrane region" description="Helical" evidence="1">
    <location>
        <begin position="69"/>
        <end position="89"/>
    </location>
</feature>
<gene>
    <name evidence="4" type="ORF">CSC3H3_15235</name>
</gene>
<accession>A0ABM6QBT0</accession>
<evidence type="ECO:0000259" key="3">
    <source>
        <dbReference type="Pfam" id="PF23771"/>
    </source>
</evidence>
<evidence type="ECO:0000313" key="5">
    <source>
        <dbReference type="Proteomes" id="UP000233458"/>
    </source>
</evidence>
<dbReference type="Proteomes" id="UP000233458">
    <property type="component" value="Chromosome"/>
</dbReference>
<feature type="domain" description="DUF2786" evidence="2">
    <location>
        <begin position="7"/>
        <end position="44"/>
    </location>
</feature>
<keyword evidence="1" id="KW-0472">Membrane</keyword>
<name>A0ABM6QBT0_9PROT</name>
<organism evidence="4 5">
    <name type="scientific">Thalassospira marina</name>
    <dbReference type="NCBI Taxonomy" id="2048283"/>
    <lineage>
        <taxon>Bacteria</taxon>
        <taxon>Pseudomonadati</taxon>
        <taxon>Pseudomonadota</taxon>
        <taxon>Alphaproteobacteria</taxon>
        <taxon>Rhodospirillales</taxon>
        <taxon>Thalassospiraceae</taxon>
        <taxon>Thalassospira</taxon>
    </lineage>
</organism>
<evidence type="ECO:0000259" key="2">
    <source>
        <dbReference type="Pfam" id="PF10979"/>
    </source>
</evidence>
<evidence type="ECO:0008006" key="6">
    <source>
        <dbReference type="Google" id="ProtNLM"/>
    </source>
</evidence>
<dbReference type="Pfam" id="PF23771">
    <property type="entry name" value="DUF7168"/>
    <property type="match status" value="1"/>
</dbReference>
<keyword evidence="1" id="KW-1133">Transmembrane helix</keyword>
<proteinExistence type="predicted"/>
<reference evidence="4 5" key="1">
    <citation type="submission" date="2017-10" db="EMBL/GenBank/DDBJ databases">
        <title>Biodiversity and function of Thalassospira species in the particle-attached aromatic-hydrocarbon-degrading consortia from the surface seawater of the China South Sea.</title>
        <authorList>
            <person name="Dong C."/>
            <person name="Liu R."/>
            <person name="Shao Z."/>
        </authorList>
    </citation>
    <scope>NUCLEOTIDE SEQUENCE [LARGE SCALE GENOMIC DNA]</scope>
    <source>
        <strain evidence="4 5">CSC3H3</strain>
    </source>
</reference>
<evidence type="ECO:0000256" key="1">
    <source>
        <dbReference type="SAM" id="Phobius"/>
    </source>
</evidence>
<protein>
    <recommendedName>
        <fullName evidence="6">DUF2786 domain-containing protein</fullName>
    </recommendedName>
</protein>
<evidence type="ECO:0000313" key="4">
    <source>
        <dbReference type="EMBL" id="AUG53918.1"/>
    </source>
</evidence>
<dbReference type="RefSeq" id="WP_101285384.1">
    <property type="nucleotide sequence ID" value="NZ_CP024199.1"/>
</dbReference>
<feature type="domain" description="DUF7168" evidence="3">
    <location>
        <begin position="47"/>
        <end position="192"/>
    </location>
</feature>